<proteinExistence type="inferred from homology"/>
<dbReference type="PANTHER" id="PTHR34975">
    <property type="entry name" value="SPORE GERMINATION PROTEIN A2"/>
    <property type="match status" value="1"/>
</dbReference>
<reference evidence="9 10" key="1">
    <citation type="submission" date="2021-06" db="EMBL/GenBank/DDBJ databases">
        <authorList>
            <person name="Sun Q."/>
            <person name="Li D."/>
        </authorList>
    </citation>
    <scope>NUCLEOTIDE SEQUENCE [LARGE SCALE GENOMIC DNA]</scope>
    <source>
        <strain evidence="9 10">MSJ-4</strain>
    </source>
</reference>
<dbReference type="RefSeq" id="WP_216457704.1">
    <property type="nucleotide sequence ID" value="NZ_JAHLQL010000006.1"/>
</dbReference>
<feature type="transmembrane region" description="Helical" evidence="8">
    <location>
        <begin position="35"/>
        <end position="56"/>
    </location>
</feature>
<feature type="transmembrane region" description="Helical" evidence="8">
    <location>
        <begin position="12"/>
        <end position="29"/>
    </location>
</feature>
<evidence type="ECO:0000256" key="5">
    <source>
        <dbReference type="ARBA" id="ARBA00022692"/>
    </source>
</evidence>
<evidence type="ECO:0000313" key="10">
    <source>
        <dbReference type="Proteomes" id="UP000736583"/>
    </source>
</evidence>
<keyword evidence="4" id="KW-0309">Germination</keyword>
<evidence type="ECO:0000256" key="2">
    <source>
        <dbReference type="ARBA" id="ARBA00007998"/>
    </source>
</evidence>
<evidence type="ECO:0000256" key="4">
    <source>
        <dbReference type="ARBA" id="ARBA00022544"/>
    </source>
</evidence>
<comment type="caution">
    <text evidence="9">The sequence shown here is derived from an EMBL/GenBank/DDBJ whole genome shotgun (WGS) entry which is preliminary data.</text>
</comment>
<feature type="transmembrane region" description="Helical" evidence="8">
    <location>
        <begin position="76"/>
        <end position="97"/>
    </location>
</feature>
<keyword evidence="5 8" id="KW-0812">Transmembrane</keyword>
<gene>
    <name evidence="9" type="ORF">KQI89_14780</name>
</gene>
<dbReference type="Pfam" id="PF03845">
    <property type="entry name" value="Spore_permease"/>
    <property type="match status" value="1"/>
</dbReference>
<evidence type="ECO:0000256" key="6">
    <source>
        <dbReference type="ARBA" id="ARBA00022989"/>
    </source>
</evidence>
<feature type="transmembrane region" description="Helical" evidence="8">
    <location>
        <begin position="103"/>
        <end position="130"/>
    </location>
</feature>
<organism evidence="9 10">
    <name type="scientific">Clostridium simiarum</name>
    <dbReference type="NCBI Taxonomy" id="2841506"/>
    <lineage>
        <taxon>Bacteria</taxon>
        <taxon>Bacillati</taxon>
        <taxon>Bacillota</taxon>
        <taxon>Clostridia</taxon>
        <taxon>Eubacteriales</taxon>
        <taxon>Clostridiaceae</taxon>
        <taxon>Clostridium</taxon>
    </lineage>
</organism>
<feature type="transmembrane region" description="Helical" evidence="8">
    <location>
        <begin position="302"/>
        <end position="321"/>
    </location>
</feature>
<comment type="subcellular location">
    <subcellularLocation>
        <location evidence="1">Membrane</location>
        <topology evidence="1">Multi-pass membrane protein</topology>
    </subcellularLocation>
</comment>
<dbReference type="InterPro" id="IPR004761">
    <property type="entry name" value="Spore_GerAB"/>
</dbReference>
<feature type="transmembrane region" description="Helical" evidence="8">
    <location>
        <begin position="268"/>
        <end position="290"/>
    </location>
</feature>
<evidence type="ECO:0000256" key="7">
    <source>
        <dbReference type="ARBA" id="ARBA00023136"/>
    </source>
</evidence>
<keyword evidence="7 8" id="KW-0472">Membrane</keyword>
<comment type="similarity">
    <text evidence="2">Belongs to the amino acid-polyamine-organocation (APC) superfamily. Spore germination protein (SGP) (TC 2.A.3.9) family.</text>
</comment>
<evidence type="ECO:0000256" key="1">
    <source>
        <dbReference type="ARBA" id="ARBA00004141"/>
    </source>
</evidence>
<feature type="transmembrane region" description="Helical" evidence="8">
    <location>
        <begin position="336"/>
        <end position="355"/>
    </location>
</feature>
<evidence type="ECO:0000256" key="3">
    <source>
        <dbReference type="ARBA" id="ARBA00022448"/>
    </source>
</evidence>
<feature type="transmembrane region" description="Helical" evidence="8">
    <location>
        <begin position="215"/>
        <end position="248"/>
    </location>
</feature>
<feature type="transmembrane region" description="Helical" evidence="8">
    <location>
        <begin position="181"/>
        <end position="203"/>
    </location>
</feature>
<dbReference type="Proteomes" id="UP000736583">
    <property type="component" value="Unassembled WGS sequence"/>
</dbReference>
<sequence>MNEKITDKQGISIIFLATLGSTLVLGTARPASRDAWISIIFAVIISLIMGLCYARLFSNFHGKNLFEICQIVFGKILGKIFIILFIWYSLLINAFIIRDIGEFIYIIGVVRIREISQVFTMTITILLCIYMTKKSVSVLGRFCAFFLPLVVFMIVLGYILSLNNMSPKNLLPVMYDGIRPIIEGTLSSISFPFTESIVFIMIFDSLENKSSIGKVLTKGVLFAGILLFIMAICDIMILGTNTLITSYFPSYTALKRIEVGNFLERIEVTIILSFIFGVFVKSTCYLIATCKGIATLFNLKDYILISTPVGLLVVSISYLLYDNIKELLEMTQFDTYNGIFFQIILFFILFIGAEIKIRKRKSIN</sequence>
<evidence type="ECO:0000256" key="8">
    <source>
        <dbReference type="SAM" id="Phobius"/>
    </source>
</evidence>
<keyword evidence="3" id="KW-0813">Transport</keyword>
<protein>
    <submittedName>
        <fullName evidence="9">Endospore germination permease</fullName>
    </submittedName>
</protein>
<feature type="transmembrane region" description="Helical" evidence="8">
    <location>
        <begin position="142"/>
        <end position="161"/>
    </location>
</feature>
<accession>A0ABS6F3F9</accession>
<dbReference type="EMBL" id="JAHLQL010000006">
    <property type="protein sequence ID" value="MBU5593014.1"/>
    <property type="molecule type" value="Genomic_DNA"/>
</dbReference>
<dbReference type="NCBIfam" id="TIGR00912">
    <property type="entry name" value="2A0309"/>
    <property type="match status" value="1"/>
</dbReference>
<keyword evidence="6 8" id="KW-1133">Transmembrane helix</keyword>
<keyword evidence="10" id="KW-1185">Reference proteome</keyword>
<name>A0ABS6F3F9_9CLOT</name>
<dbReference type="PANTHER" id="PTHR34975:SF2">
    <property type="entry name" value="SPORE GERMINATION PROTEIN A2"/>
    <property type="match status" value="1"/>
</dbReference>
<evidence type="ECO:0000313" key="9">
    <source>
        <dbReference type="EMBL" id="MBU5593014.1"/>
    </source>
</evidence>